<evidence type="ECO:0000313" key="2">
    <source>
        <dbReference type="Proteomes" id="UP001420932"/>
    </source>
</evidence>
<sequence length="111" mass="12572">MEELVYIGEDYKLHDNTWISDYTLELNTNYSSVREVAEYESEKSFVVEVQRALSGLRYTALIALERSHRTTQRQTRTVSGSFLSFSMRTFSLSLDSCLASSAPPGLSYAPT</sequence>
<gene>
    <name evidence="1" type="ORF">Syun_008583</name>
</gene>
<evidence type="ECO:0000313" key="1">
    <source>
        <dbReference type="EMBL" id="KAK9150274.1"/>
    </source>
</evidence>
<dbReference type="EMBL" id="JBBNAF010000004">
    <property type="protein sequence ID" value="KAK9150274.1"/>
    <property type="molecule type" value="Genomic_DNA"/>
</dbReference>
<dbReference type="Proteomes" id="UP001420932">
    <property type="component" value="Unassembled WGS sequence"/>
</dbReference>
<keyword evidence="2" id="KW-1185">Reference proteome</keyword>
<proteinExistence type="predicted"/>
<comment type="caution">
    <text evidence="1">The sequence shown here is derived from an EMBL/GenBank/DDBJ whole genome shotgun (WGS) entry which is preliminary data.</text>
</comment>
<dbReference type="AlphaFoldDB" id="A0AAP0KEW0"/>
<name>A0AAP0KEW0_9MAGN</name>
<accession>A0AAP0KEW0</accession>
<reference evidence="1 2" key="1">
    <citation type="submission" date="2024-01" db="EMBL/GenBank/DDBJ databases">
        <title>Genome assemblies of Stephania.</title>
        <authorList>
            <person name="Yang L."/>
        </authorList>
    </citation>
    <scope>NUCLEOTIDE SEQUENCE [LARGE SCALE GENOMIC DNA]</scope>
    <source>
        <strain evidence="1">YNDBR</strain>
        <tissue evidence="1">Leaf</tissue>
    </source>
</reference>
<protein>
    <submittedName>
        <fullName evidence="1">Uncharacterized protein</fullName>
    </submittedName>
</protein>
<organism evidence="1 2">
    <name type="scientific">Stephania yunnanensis</name>
    <dbReference type="NCBI Taxonomy" id="152371"/>
    <lineage>
        <taxon>Eukaryota</taxon>
        <taxon>Viridiplantae</taxon>
        <taxon>Streptophyta</taxon>
        <taxon>Embryophyta</taxon>
        <taxon>Tracheophyta</taxon>
        <taxon>Spermatophyta</taxon>
        <taxon>Magnoliopsida</taxon>
        <taxon>Ranunculales</taxon>
        <taxon>Menispermaceae</taxon>
        <taxon>Menispermoideae</taxon>
        <taxon>Cissampelideae</taxon>
        <taxon>Stephania</taxon>
    </lineage>
</organism>